<feature type="compositionally biased region" description="Gly residues" evidence="1">
    <location>
        <begin position="19"/>
        <end position="28"/>
    </location>
</feature>
<name>A0A1W0W632_SORBI</name>
<dbReference type="Gramene" id="OQU89806">
    <property type="protein sequence ID" value="OQU89806"/>
    <property type="gene ID" value="SORBI_3002G272350"/>
</dbReference>
<gene>
    <name evidence="2" type="ORF">SORBI_3002G272350</name>
</gene>
<proteinExistence type="predicted"/>
<reference evidence="2 3" key="1">
    <citation type="journal article" date="2009" name="Nature">
        <title>The Sorghum bicolor genome and the diversification of grasses.</title>
        <authorList>
            <person name="Paterson A.H."/>
            <person name="Bowers J.E."/>
            <person name="Bruggmann R."/>
            <person name="Dubchak I."/>
            <person name="Grimwood J."/>
            <person name="Gundlach H."/>
            <person name="Haberer G."/>
            <person name="Hellsten U."/>
            <person name="Mitros T."/>
            <person name="Poliakov A."/>
            <person name="Schmutz J."/>
            <person name="Spannagl M."/>
            <person name="Tang H."/>
            <person name="Wang X."/>
            <person name="Wicker T."/>
            <person name="Bharti A.K."/>
            <person name="Chapman J."/>
            <person name="Feltus F.A."/>
            <person name="Gowik U."/>
            <person name="Grigoriev I.V."/>
            <person name="Lyons E."/>
            <person name="Maher C.A."/>
            <person name="Martis M."/>
            <person name="Narechania A."/>
            <person name="Otillar R.P."/>
            <person name="Penning B.W."/>
            <person name="Salamov A.A."/>
            <person name="Wang Y."/>
            <person name="Zhang L."/>
            <person name="Carpita N.C."/>
            <person name="Freeling M."/>
            <person name="Gingle A.R."/>
            <person name="Hash C.T."/>
            <person name="Keller B."/>
            <person name="Klein P."/>
            <person name="Kresovich S."/>
            <person name="McCann M.C."/>
            <person name="Ming R."/>
            <person name="Peterson D.G."/>
            <person name="Mehboob-ur-Rahman"/>
            <person name="Ware D."/>
            <person name="Westhoff P."/>
            <person name="Mayer K.F."/>
            <person name="Messing J."/>
            <person name="Rokhsar D.S."/>
        </authorList>
    </citation>
    <scope>NUCLEOTIDE SEQUENCE [LARGE SCALE GENOMIC DNA]</scope>
    <source>
        <strain evidence="3">cv. BTx623</strain>
    </source>
</reference>
<dbReference type="Proteomes" id="UP000000768">
    <property type="component" value="Chromosome 2"/>
</dbReference>
<accession>A0A1W0W632</accession>
<dbReference type="InParanoid" id="A0A1W0W632"/>
<feature type="compositionally biased region" description="Basic and acidic residues" evidence="1">
    <location>
        <begin position="62"/>
        <end position="71"/>
    </location>
</feature>
<feature type="region of interest" description="Disordered" evidence="1">
    <location>
        <begin position="58"/>
        <end position="80"/>
    </location>
</feature>
<evidence type="ECO:0000313" key="2">
    <source>
        <dbReference type="EMBL" id="OQU89806.1"/>
    </source>
</evidence>
<dbReference type="PANTHER" id="PTHR36383:SF1">
    <property type="entry name" value="PROTEIN, PUTATIVE-RELATED"/>
    <property type="match status" value="1"/>
</dbReference>
<reference evidence="3" key="2">
    <citation type="journal article" date="2018" name="Plant J.">
        <title>The Sorghum bicolor reference genome: improved assembly, gene annotations, a transcriptome atlas, and signatures of genome organization.</title>
        <authorList>
            <person name="McCormick R.F."/>
            <person name="Truong S.K."/>
            <person name="Sreedasyam A."/>
            <person name="Jenkins J."/>
            <person name="Shu S."/>
            <person name="Sims D."/>
            <person name="Kennedy M."/>
            <person name="Amirebrahimi M."/>
            <person name="Weers B.D."/>
            <person name="McKinley B."/>
            <person name="Mattison A."/>
            <person name="Morishige D.T."/>
            <person name="Grimwood J."/>
            <person name="Schmutz J."/>
            <person name="Mullet J.E."/>
        </authorList>
    </citation>
    <scope>NUCLEOTIDE SEQUENCE [LARGE SCALE GENOMIC DNA]</scope>
    <source>
        <strain evidence="3">cv. BTx623</strain>
    </source>
</reference>
<dbReference type="PANTHER" id="PTHR36383">
    <property type="entry name" value="OS09G0529350 PROTEIN"/>
    <property type="match status" value="1"/>
</dbReference>
<evidence type="ECO:0000256" key="1">
    <source>
        <dbReference type="SAM" id="MobiDB-lite"/>
    </source>
</evidence>
<dbReference type="AlphaFoldDB" id="A0A1W0W632"/>
<evidence type="ECO:0000313" key="3">
    <source>
        <dbReference type="Proteomes" id="UP000000768"/>
    </source>
</evidence>
<organism evidence="2 3">
    <name type="scientific">Sorghum bicolor</name>
    <name type="common">Sorghum</name>
    <name type="synonym">Sorghum vulgare</name>
    <dbReference type="NCBI Taxonomy" id="4558"/>
    <lineage>
        <taxon>Eukaryota</taxon>
        <taxon>Viridiplantae</taxon>
        <taxon>Streptophyta</taxon>
        <taxon>Embryophyta</taxon>
        <taxon>Tracheophyta</taxon>
        <taxon>Spermatophyta</taxon>
        <taxon>Magnoliopsida</taxon>
        <taxon>Liliopsida</taxon>
        <taxon>Poales</taxon>
        <taxon>Poaceae</taxon>
        <taxon>PACMAD clade</taxon>
        <taxon>Panicoideae</taxon>
        <taxon>Andropogonodae</taxon>
        <taxon>Andropogoneae</taxon>
        <taxon>Sorghinae</taxon>
        <taxon>Sorghum</taxon>
    </lineage>
</organism>
<feature type="region of interest" description="Disordered" evidence="1">
    <location>
        <begin position="1"/>
        <end position="30"/>
    </location>
</feature>
<keyword evidence="3" id="KW-1185">Reference proteome</keyword>
<sequence>MGVLASRLQPRRAALRSEPGGGSGGGEGSVAVASWLSSAVGEKVEELLHCEENRALLEGVEDAERRVERARAPRSPTSSA</sequence>
<dbReference type="EMBL" id="CM000761">
    <property type="protein sequence ID" value="OQU89806.1"/>
    <property type="molecule type" value="Genomic_DNA"/>
</dbReference>
<protein>
    <submittedName>
        <fullName evidence="2">Uncharacterized protein</fullName>
    </submittedName>
</protein>